<gene>
    <name evidence="1" type="ORF">AVDCRST_MAG76-644</name>
</gene>
<dbReference type="SUPFAM" id="SSF64288">
    <property type="entry name" value="Chorismate lyase-like"/>
    <property type="match status" value="1"/>
</dbReference>
<proteinExistence type="predicted"/>
<evidence type="ECO:0000313" key="1">
    <source>
        <dbReference type="EMBL" id="CAA9218401.1"/>
    </source>
</evidence>
<dbReference type="EMBL" id="CADCSZ010000032">
    <property type="protein sequence ID" value="CAA9218401.1"/>
    <property type="molecule type" value="Genomic_DNA"/>
</dbReference>
<evidence type="ECO:0008006" key="2">
    <source>
        <dbReference type="Google" id="ProtNLM"/>
    </source>
</evidence>
<accession>A0A6J4HBC5</accession>
<reference evidence="1" key="1">
    <citation type="submission" date="2020-02" db="EMBL/GenBank/DDBJ databases">
        <authorList>
            <person name="Meier V. D."/>
        </authorList>
    </citation>
    <scope>NUCLEOTIDE SEQUENCE</scope>
    <source>
        <strain evidence="1">AVDCRST_MAG76</strain>
    </source>
</reference>
<dbReference type="InterPro" id="IPR002800">
    <property type="entry name" value="Rv2949c-like"/>
</dbReference>
<organism evidence="1">
    <name type="scientific">uncultured Acidimicrobiales bacterium</name>
    <dbReference type="NCBI Taxonomy" id="310071"/>
    <lineage>
        <taxon>Bacteria</taxon>
        <taxon>Bacillati</taxon>
        <taxon>Actinomycetota</taxon>
        <taxon>Acidimicrobiia</taxon>
        <taxon>Acidimicrobiales</taxon>
        <taxon>environmental samples</taxon>
    </lineage>
</organism>
<sequence>MGPPVGASISVDELGIVPRILLATDGTLTHILEAYAGETVNLVKLSHRLVTDVEVRRSCGLDDHERALRRVILLRGSESQATFIHADSVVMLDRLPDGMDEELLTTERPIGKLLAQHRAETFRELLSAWEERNERLAAHFDIEPHDPLLARTYRIFAGGRPIAWITETFPEKFQVALGQKVPPTGARTAGPVLLEGLEPVSGGSALLP</sequence>
<protein>
    <recommendedName>
        <fullName evidence="2">Chorismate lyase</fullName>
    </recommendedName>
</protein>
<dbReference type="InterPro" id="IPR028978">
    <property type="entry name" value="Chorismate_lyase_/UTRA_dom_sf"/>
</dbReference>
<dbReference type="Gene3D" id="3.40.1410.10">
    <property type="entry name" value="Chorismate lyase-like"/>
    <property type="match status" value="1"/>
</dbReference>
<dbReference type="AlphaFoldDB" id="A0A6J4HBC5"/>
<name>A0A6J4HBC5_9ACTN</name>
<dbReference type="Pfam" id="PF01947">
    <property type="entry name" value="Rv2949c-like"/>
    <property type="match status" value="1"/>
</dbReference>